<dbReference type="InterPro" id="IPR037056">
    <property type="entry name" value="RNase_H1_N_sf"/>
</dbReference>
<organism evidence="1 2">
    <name type="scientific">Rhododendron simsii</name>
    <name type="common">Sims's rhododendron</name>
    <dbReference type="NCBI Taxonomy" id="118357"/>
    <lineage>
        <taxon>Eukaryota</taxon>
        <taxon>Viridiplantae</taxon>
        <taxon>Streptophyta</taxon>
        <taxon>Embryophyta</taxon>
        <taxon>Tracheophyta</taxon>
        <taxon>Spermatophyta</taxon>
        <taxon>Magnoliopsida</taxon>
        <taxon>eudicotyledons</taxon>
        <taxon>Gunneridae</taxon>
        <taxon>Pentapetalae</taxon>
        <taxon>asterids</taxon>
        <taxon>Ericales</taxon>
        <taxon>Ericaceae</taxon>
        <taxon>Ericoideae</taxon>
        <taxon>Rhodoreae</taxon>
        <taxon>Rhododendron</taxon>
    </lineage>
</organism>
<comment type="caution">
    <text evidence="1">The sequence shown here is derived from an EMBL/GenBank/DDBJ whole genome shotgun (WGS) entry which is preliminary data.</text>
</comment>
<evidence type="ECO:0000313" key="2">
    <source>
        <dbReference type="Proteomes" id="UP000626092"/>
    </source>
</evidence>
<dbReference type="Proteomes" id="UP000626092">
    <property type="component" value="Unassembled WGS sequence"/>
</dbReference>
<protein>
    <submittedName>
        <fullName evidence="1">Uncharacterized protein</fullName>
    </submittedName>
</protein>
<dbReference type="AlphaFoldDB" id="A0A834FZ84"/>
<reference evidence="1" key="1">
    <citation type="submission" date="2019-11" db="EMBL/GenBank/DDBJ databases">
        <authorList>
            <person name="Liu Y."/>
            <person name="Hou J."/>
            <person name="Li T.-Q."/>
            <person name="Guan C.-H."/>
            <person name="Wu X."/>
            <person name="Wu H.-Z."/>
            <person name="Ling F."/>
            <person name="Zhang R."/>
            <person name="Shi X.-G."/>
            <person name="Ren J.-P."/>
            <person name="Chen E.-F."/>
            <person name="Sun J.-M."/>
        </authorList>
    </citation>
    <scope>NUCLEOTIDE SEQUENCE</scope>
    <source>
        <strain evidence="1">Adult_tree_wgs_1</strain>
        <tissue evidence="1">Leaves</tissue>
    </source>
</reference>
<accession>A0A834FZ84</accession>
<dbReference type="Gene3D" id="3.40.970.10">
    <property type="entry name" value="Ribonuclease H1, N-terminal domain"/>
    <property type="match status" value="1"/>
</dbReference>
<dbReference type="EMBL" id="WJXA01000152">
    <property type="protein sequence ID" value="KAF7115336.1"/>
    <property type="molecule type" value="Genomic_DNA"/>
</dbReference>
<evidence type="ECO:0000313" key="1">
    <source>
        <dbReference type="EMBL" id="KAF7115336.1"/>
    </source>
</evidence>
<proteinExistence type="predicted"/>
<gene>
    <name evidence="1" type="ORF">RHSIM_RhsimUnG0058900</name>
</gene>
<sequence length="168" mass="18699">MGTINTTDWRDDHHWNHHRSRLSGFESMTCSSSSPQKVCSSSHLSLKKKFGFFSFQGISSISEHGQSRGTAEVKDSKVTTLPPSLAEAHGQITGFKHNSFKGYETEAEARKAYATYLKKCDGSSSEEFDRSHDQQPLAHQLKIALEERDKLKEELDDLLAKLGALALG</sequence>
<keyword evidence="2" id="KW-1185">Reference proteome</keyword>
<name>A0A834FZ84_RHOSS</name>
<dbReference type="OrthoDB" id="1922118at2759"/>